<evidence type="ECO:0000313" key="2">
    <source>
        <dbReference type="Proteomes" id="UP000318384"/>
    </source>
</evidence>
<dbReference type="InterPro" id="IPR021809">
    <property type="entry name" value="DUF3386"/>
</dbReference>
<evidence type="ECO:0000313" key="1">
    <source>
        <dbReference type="EMBL" id="QDU11455.1"/>
    </source>
</evidence>
<keyword evidence="2" id="KW-1185">Reference proteome</keyword>
<dbReference type="RefSeq" id="WP_145179241.1">
    <property type="nucleotide sequence ID" value="NZ_CP037422.1"/>
</dbReference>
<reference evidence="1 2" key="1">
    <citation type="submission" date="2019-03" db="EMBL/GenBank/DDBJ databases">
        <title>Deep-cultivation of Planctomycetes and their phenomic and genomic characterization uncovers novel biology.</title>
        <authorList>
            <person name="Wiegand S."/>
            <person name="Jogler M."/>
            <person name="Boedeker C."/>
            <person name="Pinto D."/>
            <person name="Vollmers J."/>
            <person name="Rivas-Marin E."/>
            <person name="Kohn T."/>
            <person name="Peeters S.H."/>
            <person name="Heuer A."/>
            <person name="Rast P."/>
            <person name="Oberbeckmann S."/>
            <person name="Bunk B."/>
            <person name="Jeske O."/>
            <person name="Meyerdierks A."/>
            <person name="Storesund J.E."/>
            <person name="Kallscheuer N."/>
            <person name="Luecker S."/>
            <person name="Lage O.M."/>
            <person name="Pohl T."/>
            <person name="Merkel B.J."/>
            <person name="Hornburger P."/>
            <person name="Mueller R.-W."/>
            <person name="Bruemmer F."/>
            <person name="Labrenz M."/>
            <person name="Spormann A.M."/>
            <person name="Op den Camp H."/>
            <person name="Overmann J."/>
            <person name="Amann R."/>
            <person name="Jetten M.S.M."/>
            <person name="Mascher T."/>
            <person name="Medema M.H."/>
            <person name="Devos D.P."/>
            <person name="Kaster A.-K."/>
            <person name="Ovreas L."/>
            <person name="Rohde M."/>
            <person name="Galperin M.Y."/>
            <person name="Jogler C."/>
        </authorList>
    </citation>
    <scope>NUCLEOTIDE SEQUENCE [LARGE SCALE GENOMIC DNA]</scope>
    <source>
        <strain evidence="1 2">V202</strain>
    </source>
</reference>
<gene>
    <name evidence="1" type="ORF">V202x_48770</name>
</gene>
<accession>A0A517X1S0</accession>
<dbReference type="Proteomes" id="UP000318384">
    <property type="component" value="Chromosome"/>
</dbReference>
<dbReference type="EMBL" id="CP037422">
    <property type="protein sequence ID" value="QDU11455.1"/>
    <property type="molecule type" value="Genomic_DNA"/>
</dbReference>
<proteinExistence type="predicted"/>
<sequence>MRLNSFLHRELKQWGLAGLIVLLTLSVTLQWTPAEVESQLVSNPNKAEATKLYQKAREARAVWRDFPGFSADVTVLYNGKKTQGKLTADQDFQVKLTLEDDQLLEWSLPKLKSVIGHRKYRLQKPIPATFADAQLDHPLGRLVNIDGKHVSFRLKDDVMTEVHRRSQKSWFTISTLDVWRTKEGSVLPRDTSVTYRNPKTGAITSNRSNTFSFKRVGHFDLPETMLTVECSENFDRNVGSIKLSNHRLLTPTSISQTK</sequence>
<dbReference type="Pfam" id="PF11866">
    <property type="entry name" value="DUF3386"/>
    <property type="match status" value="1"/>
</dbReference>
<protein>
    <submittedName>
        <fullName evidence="1">Uncharacterized protein</fullName>
    </submittedName>
</protein>
<organism evidence="1 2">
    <name type="scientific">Gimesia aquarii</name>
    <dbReference type="NCBI Taxonomy" id="2527964"/>
    <lineage>
        <taxon>Bacteria</taxon>
        <taxon>Pseudomonadati</taxon>
        <taxon>Planctomycetota</taxon>
        <taxon>Planctomycetia</taxon>
        <taxon>Planctomycetales</taxon>
        <taxon>Planctomycetaceae</taxon>
        <taxon>Gimesia</taxon>
    </lineage>
</organism>
<dbReference type="AlphaFoldDB" id="A0A517X1S0"/>
<dbReference type="OrthoDB" id="214437at2"/>
<name>A0A517X1S0_9PLAN</name>